<comment type="caution">
    <text evidence="1">The sequence shown here is derived from an EMBL/GenBank/DDBJ whole genome shotgun (WGS) entry which is preliminary data.</text>
</comment>
<organism evidence="1 2">
    <name type="scientific">Apophysomyces ossiformis</name>
    <dbReference type="NCBI Taxonomy" id="679940"/>
    <lineage>
        <taxon>Eukaryota</taxon>
        <taxon>Fungi</taxon>
        <taxon>Fungi incertae sedis</taxon>
        <taxon>Mucoromycota</taxon>
        <taxon>Mucoromycotina</taxon>
        <taxon>Mucoromycetes</taxon>
        <taxon>Mucorales</taxon>
        <taxon>Mucorineae</taxon>
        <taxon>Mucoraceae</taxon>
        <taxon>Apophysomyces</taxon>
    </lineage>
</organism>
<keyword evidence="2" id="KW-1185">Reference proteome</keyword>
<sequence>MVCDDVTELKKLYEANKVLKDSVIIMRLTMYGTLDAYYTNEDMTIEPASVGSPIMRFTHPEDVVHLCSASAHPKNLGVHLTFKSWQGQAV</sequence>
<accession>A0A8H7BPF3</accession>
<evidence type="ECO:0000313" key="1">
    <source>
        <dbReference type="EMBL" id="KAF7727289.1"/>
    </source>
</evidence>
<dbReference type="OrthoDB" id="2290043at2759"/>
<dbReference type="AlphaFoldDB" id="A0A8H7BPF3"/>
<evidence type="ECO:0000313" key="2">
    <source>
        <dbReference type="Proteomes" id="UP000605846"/>
    </source>
</evidence>
<proteinExistence type="predicted"/>
<gene>
    <name evidence="1" type="ORF">EC973_007805</name>
</gene>
<name>A0A8H7BPF3_9FUNG</name>
<dbReference type="Proteomes" id="UP000605846">
    <property type="component" value="Unassembled WGS sequence"/>
</dbReference>
<protein>
    <submittedName>
        <fullName evidence="1">Uncharacterized protein</fullName>
    </submittedName>
</protein>
<dbReference type="EMBL" id="JABAYA010000060">
    <property type="protein sequence ID" value="KAF7727289.1"/>
    <property type="molecule type" value="Genomic_DNA"/>
</dbReference>
<reference evidence="1" key="1">
    <citation type="submission" date="2020-01" db="EMBL/GenBank/DDBJ databases">
        <title>Genome Sequencing of Three Apophysomyces-Like Fungal Strains Confirms a Novel Fungal Genus in the Mucoromycota with divergent Burkholderia-like Endosymbiotic Bacteria.</title>
        <authorList>
            <person name="Stajich J.E."/>
            <person name="Macias A.M."/>
            <person name="Carter-House D."/>
            <person name="Lovett B."/>
            <person name="Kasson L.R."/>
            <person name="Berry K."/>
            <person name="Grigoriev I."/>
            <person name="Chang Y."/>
            <person name="Spatafora J."/>
            <person name="Kasson M.T."/>
        </authorList>
    </citation>
    <scope>NUCLEOTIDE SEQUENCE</scope>
    <source>
        <strain evidence="1">NRRL A-21654</strain>
    </source>
</reference>